<reference evidence="2" key="1">
    <citation type="journal article" date="2023" name="Insect Mol. Biol.">
        <title>Genome sequencing provides insights into the evolution of gene families encoding plant cell wall-degrading enzymes in longhorned beetles.</title>
        <authorList>
            <person name="Shin N.R."/>
            <person name="Okamura Y."/>
            <person name="Kirsch R."/>
            <person name="Pauchet Y."/>
        </authorList>
    </citation>
    <scope>NUCLEOTIDE SEQUENCE</scope>
    <source>
        <strain evidence="2">MMC_N1</strain>
    </source>
</reference>
<keyword evidence="1" id="KW-1133">Transmembrane helix</keyword>
<dbReference type="EMBL" id="JAPWTJ010001446">
    <property type="protein sequence ID" value="KAJ8971681.1"/>
    <property type="molecule type" value="Genomic_DNA"/>
</dbReference>
<comment type="caution">
    <text evidence="2">The sequence shown here is derived from an EMBL/GenBank/DDBJ whole genome shotgun (WGS) entry which is preliminary data.</text>
</comment>
<name>A0ABQ9J2X9_9CUCU</name>
<dbReference type="Proteomes" id="UP001162164">
    <property type="component" value="Unassembled WGS sequence"/>
</dbReference>
<proteinExistence type="predicted"/>
<keyword evidence="3" id="KW-1185">Reference proteome</keyword>
<protein>
    <submittedName>
        <fullName evidence="2">Uncharacterized protein</fullName>
    </submittedName>
</protein>
<gene>
    <name evidence="2" type="ORF">NQ317_013999</name>
</gene>
<feature type="transmembrane region" description="Helical" evidence="1">
    <location>
        <begin position="60"/>
        <end position="84"/>
    </location>
</feature>
<accession>A0ABQ9J2X9</accession>
<evidence type="ECO:0000313" key="2">
    <source>
        <dbReference type="EMBL" id="KAJ8971681.1"/>
    </source>
</evidence>
<organism evidence="2 3">
    <name type="scientific">Molorchus minor</name>
    <dbReference type="NCBI Taxonomy" id="1323400"/>
    <lineage>
        <taxon>Eukaryota</taxon>
        <taxon>Metazoa</taxon>
        <taxon>Ecdysozoa</taxon>
        <taxon>Arthropoda</taxon>
        <taxon>Hexapoda</taxon>
        <taxon>Insecta</taxon>
        <taxon>Pterygota</taxon>
        <taxon>Neoptera</taxon>
        <taxon>Endopterygota</taxon>
        <taxon>Coleoptera</taxon>
        <taxon>Polyphaga</taxon>
        <taxon>Cucujiformia</taxon>
        <taxon>Chrysomeloidea</taxon>
        <taxon>Cerambycidae</taxon>
        <taxon>Lamiinae</taxon>
        <taxon>Monochamini</taxon>
        <taxon>Molorchus</taxon>
    </lineage>
</organism>
<keyword evidence="1" id="KW-0812">Transmembrane</keyword>
<sequence>MSERGTWKRFIVIDSNRRALYAGIFLRTSQQLGEALYFYAEQYDIGIDVTALKWMPLTGMIIYVVFYSVVSCFVSTIVAFYLIARNKGKTLEEIQQYLKGSRGKTNR</sequence>
<evidence type="ECO:0000256" key="1">
    <source>
        <dbReference type="SAM" id="Phobius"/>
    </source>
</evidence>
<keyword evidence="1" id="KW-0472">Membrane</keyword>
<evidence type="ECO:0000313" key="3">
    <source>
        <dbReference type="Proteomes" id="UP001162164"/>
    </source>
</evidence>